<reference evidence="2" key="1">
    <citation type="journal article" date="2021" name="Front. Microbiol.">
        <title>Comprehensive Comparative Genomics and Phenotyping of Methylobacterium Species.</title>
        <authorList>
            <person name="Alessa O."/>
            <person name="Ogura Y."/>
            <person name="Fujitani Y."/>
            <person name="Takami H."/>
            <person name="Hayashi T."/>
            <person name="Sahin N."/>
            <person name="Tani A."/>
        </authorList>
    </citation>
    <scope>NUCLEOTIDE SEQUENCE</scope>
    <source>
        <strain evidence="2">LMG 23639</strain>
    </source>
</reference>
<protein>
    <recommendedName>
        <fullName evidence="1">AbiTii domain-containing protein</fullName>
    </recommendedName>
</protein>
<evidence type="ECO:0000313" key="2">
    <source>
        <dbReference type="EMBL" id="GJE06459.1"/>
    </source>
</evidence>
<sequence>MRLLREIAELAVSSQEPLTNVLRKCLILNASLKNDTLKTWLNKELNGYDSDDKLPDYRLINIHAKGTFHGPAGSGVNNATLPPMIMPEEFRHWGNLAKLTQGVAAYDAAVKSGSQDPLKIPWPQDLVLYVQSDFYRGYTLAEAWQVLPMSSLTTLCDTVRNRVIDFALEVDETLSGYGEDVKSMPKSEVTKSVTNIIYGNNNIMSGNSRDIIYRAESNVSSQDWCALADIVSSLGFSDSHIAELKQAIDEDANASMTDGIGPKTASWLGTALGYVSRGGAKVGIEVASKTLTAAITNFLDLT</sequence>
<accession>A0ABQ4SXB9</accession>
<reference evidence="2" key="2">
    <citation type="submission" date="2021-08" db="EMBL/GenBank/DDBJ databases">
        <authorList>
            <person name="Tani A."/>
            <person name="Ola A."/>
            <person name="Ogura Y."/>
            <person name="Katsura K."/>
            <person name="Hayashi T."/>
        </authorList>
    </citation>
    <scope>NUCLEOTIDE SEQUENCE</scope>
    <source>
        <strain evidence="2">LMG 23639</strain>
    </source>
</reference>
<dbReference type="EMBL" id="BPQR01000030">
    <property type="protein sequence ID" value="GJE06459.1"/>
    <property type="molecule type" value="Genomic_DNA"/>
</dbReference>
<keyword evidence="3" id="KW-1185">Reference proteome</keyword>
<dbReference type="Pfam" id="PF18864">
    <property type="entry name" value="AbiTii"/>
    <property type="match status" value="1"/>
</dbReference>
<gene>
    <name evidence="2" type="ORF">AOPFMNJM_1779</name>
</gene>
<organism evidence="2 3">
    <name type="scientific">Methylobacterium jeotgali</name>
    <dbReference type="NCBI Taxonomy" id="381630"/>
    <lineage>
        <taxon>Bacteria</taxon>
        <taxon>Pseudomonadati</taxon>
        <taxon>Pseudomonadota</taxon>
        <taxon>Alphaproteobacteria</taxon>
        <taxon>Hyphomicrobiales</taxon>
        <taxon>Methylobacteriaceae</taxon>
        <taxon>Methylobacterium</taxon>
    </lineage>
</organism>
<feature type="domain" description="AbiTii" evidence="1">
    <location>
        <begin position="3"/>
        <end position="191"/>
    </location>
</feature>
<evidence type="ECO:0000313" key="3">
    <source>
        <dbReference type="Proteomes" id="UP001055102"/>
    </source>
</evidence>
<dbReference type="RefSeq" id="WP_238275180.1">
    <property type="nucleotide sequence ID" value="NZ_BPQR01000030.1"/>
</dbReference>
<dbReference type="Proteomes" id="UP001055102">
    <property type="component" value="Unassembled WGS sequence"/>
</dbReference>
<name>A0ABQ4SXB9_9HYPH</name>
<proteinExistence type="predicted"/>
<dbReference type="InterPro" id="IPR041304">
    <property type="entry name" value="AbiTii"/>
</dbReference>
<evidence type="ECO:0000259" key="1">
    <source>
        <dbReference type="Pfam" id="PF18864"/>
    </source>
</evidence>
<comment type="caution">
    <text evidence="2">The sequence shown here is derived from an EMBL/GenBank/DDBJ whole genome shotgun (WGS) entry which is preliminary data.</text>
</comment>